<feature type="region of interest" description="Disordered" evidence="4">
    <location>
        <begin position="1"/>
        <end position="21"/>
    </location>
</feature>
<sequence>METSEFSSKNNVSTSQEVEEPCDDEMFQELVETLPKAKGYNRSYYFYQGFWCPPSYFRGLLSFQKHFQAFDTHIILATLPKSGTTWLKALTFSIANRHKFSLQDTPLLNFGPHNLVPFLEKLYSENPCPNLENCSRILSTHTPYASLPPSIKDENSKCKIVYVCRNPMDVFVSHWHFVGKLRRPEYMEQLSIDEGFEMFCQGIHGFGPYSDHVLGYWKASQTNPNKILFLKYEDLKEDIVFHVKELGKFLGFPFSKEEEDQGVVEEIAKFCSFDNLKEMEGNKNGKSPSGFPNSVFFRNGVVGDWSNFLKPSMVEHFVKLIQEKFDQSGLTFKFS</sequence>
<protein>
    <recommendedName>
        <fullName evidence="3">Sulfotransferase</fullName>
        <ecNumber evidence="3">2.8.2.-</ecNumber>
    </recommendedName>
</protein>
<keyword evidence="2 3" id="KW-0808">Transferase</keyword>
<name>A0A1R3IV19_9ROSI</name>
<dbReference type="Pfam" id="PF00685">
    <property type="entry name" value="Sulfotransfer_1"/>
    <property type="match status" value="1"/>
</dbReference>
<evidence type="ECO:0000313" key="7">
    <source>
        <dbReference type="Proteomes" id="UP000187203"/>
    </source>
</evidence>
<evidence type="ECO:0000256" key="4">
    <source>
        <dbReference type="SAM" id="MobiDB-lite"/>
    </source>
</evidence>
<keyword evidence="7" id="KW-1185">Reference proteome</keyword>
<dbReference type="EC" id="2.8.2.-" evidence="3"/>
<evidence type="ECO:0000256" key="3">
    <source>
        <dbReference type="RuleBase" id="RU361155"/>
    </source>
</evidence>
<feature type="compositionally biased region" description="Polar residues" evidence="4">
    <location>
        <begin position="1"/>
        <end position="16"/>
    </location>
</feature>
<comment type="caution">
    <text evidence="6">The sequence shown here is derived from an EMBL/GenBank/DDBJ whole genome shotgun (WGS) entry which is preliminary data.</text>
</comment>
<reference evidence="7" key="1">
    <citation type="submission" date="2013-09" db="EMBL/GenBank/DDBJ databases">
        <title>Corchorus olitorius genome sequencing.</title>
        <authorList>
            <person name="Alam M."/>
            <person name="Haque M.S."/>
            <person name="Islam M.S."/>
            <person name="Emdad E.M."/>
            <person name="Islam M.M."/>
            <person name="Ahmed B."/>
            <person name="Halim A."/>
            <person name="Hossen Q.M.M."/>
            <person name="Hossain M.Z."/>
            <person name="Ahmed R."/>
            <person name="Khan M.M."/>
            <person name="Islam R."/>
            <person name="Rashid M.M."/>
            <person name="Khan S.A."/>
            <person name="Rahman M.S."/>
            <person name="Alam M."/>
            <person name="Yahiya A.S."/>
            <person name="Khan M.S."/>
            <person name="Azam M.S."/>
            <person name="Haque T."/>
            <person name="Lashkar M.Z.H."/>
            <person name="Akhand A.I."/>
            <person name="Morshed G."/>
            <person name="Roy S."/>
            <person name="Uddin K.S."/>
            <person name="Rabeya T."/>
            <person name="Hossain A.S."/>
            <person name="Chowdhury A."/>
            <person name="Snigdha A.R."/>
            <person name="Mortoza M.S."/>
            <person name="Matin S.A."/>
            <person name="Hoque S.M.E."/>
            <person name="Islam M.K."/>
            <person name="Roy D.K."/>
            <person name="Haider R."/>
            <person name="Moosa M.M."/>
            <person name="Elias S.M."/>
            <person name="Hasan A.M."/>
            <person name="Jahan S."/>
            <person name="Shafiuddin M."/>
            <person name="Mahmood N."/>
            <person name="Shommy N.S."/>
        </authorList>
    </citation>
    <scope>NUCLEOTIDE SEQUENCE [LARGE SCALE GENOMIC DNA]</scope>
    <source>
        <strain evidence="7">cv. O-4</strain>
    </source>
</reference>
<comment type="similarity">
    <text evidence="1 3">Belongs to the sulfotransferase 1 family.</text>
</comment>
<feature type="domain" description="Sulfotransferase" evidence="5">
    <location>
        <begin position="71"/>
        <end position="329"/>
    </location>
</feature>
<evidence type="ECO:0000313" key="6">
    <source>
        <dbReference type="EMBL" id="OMO86425.1"/>
    </source>
</evidence>
<accession>A0A1R3IV19</accession>
<evidence type="ECO:0000259" key="5">
    <source>
        <dbReference type="Pfam" id="PF00685"/>
    </source>
</evidence>
<dbReference type="AlphaFoldDB" id="A0A1R3IV19"/>
<gene>
    <name evidence="6" type="ORF">COLO4_21173</name>
</gene>
<proteinExistence type="inferred from homology"/>
<dbReference type="PANTHER" id="PTHR11783">
    <property type="entry name" value="SULFOTRANSFERASE SULT"/>
    <property type="match status" value="1"/>
</dbReference>
<dbReference type="SUPFAM" id="SSF52540">
    <property type="entry name" value="P-loop containing nucleoside triphosphate hydrolases"/>
    <property type="match status" value="1"/>
</dbReference>
<evidence type="ECO:0000256" key="2">
    <source>
        <dbReference type="ARBA" id="ARBA00022679"/>
    </source>
</evidence>
<dbReference type="OrthoDB" id="205623at2759"/>
<dbReference type="InterPro" id="IPR027417">
    <property type="entry name" value="P-loop_NTPase"/>
</dbReference>
<dbReference type="Proteomes" id="UP000187203">
    <property type="component" value="Unassembled WGS sequence"/>
</dbReference>
<dbReference type="EMBL" id="AWUE01017575">
    <property type="protein sequence ID" value="OMO86425.1"/>
    <property type="molecule type" value="Genomic_DNA"/>
</dbReference>
<organism evidence="6 7">
    <name type="scientific">Corchorus olitorius</name>
    <dbReference type="NCBI Taxonomy" id="93759"/>
    <lineage>
        <taxon>Eukaryota</taxon>
        <taxon>Viridiplantae</taxon>
        <taxon>Streptophyta</taxon>
        <taxon>Embryophyta</taxon>
        <taxon>Tracheophyta</taxon>
        <taxon>Spermatophyta</taxon>
        <taxon>Magnoliopsida</taxon>
        <taxon>eudicotyledons</taxon>
        <taxon>Gunneridae</taxon>
        <taxon>Pentapetalae</taxon>
        <taxon>rosids</taxon>
        <taxon>malvids</taxon>
        <taxon>Malvales</taxon>
        <taxon>Malvaceae</taxon>
        <taxon>Grewioideae</taxon>
        <taxon>Apeibeae</taxon>
        <taxon>Corchorus</taxon>
    </lineage>
</organism>
<evidence type="ECO:0000256" key="1">
    <source>
        <dbReference type="ARBA" id="ARBA00005771"/>
    </source>
</evidence>
<dbReference type="Gene3D" id="3.40.50.300">
    <property type="entry name" value="P-loop containing nucleotide triphosphate hydrolases"/>
    <property type="match status" value="1"/>
</dbReference>
<dbReference type="GO" id="GO:0008146">
    <property type="term" value="F:sulfotransferase activity"/>
    <property type="evidence" value="ECO:0007669"/>
    <property type="project" value="InterPro"/>
</dbReference>
<dbReference type="InterPro" id="IPR000863">
    <property type="entry name" value="Sulfotransferase_dom"/>
</dbReference>